<evidence type="ECO:0000259" key="7">
    <source>
        <dbReference type="Pfam" id="PF01555"/>
    </source>
</evidence>
<dbReference type="Proteomes" id="UP001595190">
    <property type="component" value="Unassembled WGS sequence"/>
</dbReference>
<dbReference type="InterPro" id="IPR029063">
    <property type="entry name" value="SAM-dependent_MTases_sf"/>
</dbReference>
<dbReference type="InterPro" id="IPR002052">
    <property type="entry name" value="DNA_methylase_N6_adenine_CS"/>
</dbReference>
<dbReference type="SUPFAM" id="SSF53335">
    <property type="entry name" value="S-adenosyl-L-methionine-dependent methyltransferases"/>
    <property type="match status" value="1"/>
</dbReference>
<keyword evidence="5" id="KW-0949">S-adenosyl-L-methionine</keyword>
<comment type="caution">
    <text evidence="8">The sequence shown here is derived from an EMBL/GenBank/DDBJ whole genome shotgun (WGS) entry which is preliminary data.</text>
</comment>
<feature type="domain" description="DNA methylase N-4/N-6" evidence="7">
    <location>
        <begin position="348"/>
        <end position="421"/>
    </location>
</feature>
<evidence type="ECO:0000313" key="9">
    <source>
        <dbReference type="Proteomes" id="UP001595190"/>
    </source>
</evidence>
<comment type="catalytic activity">
    <reaction evidence="6">
        <text>a 2'-deoxyadenosine in DNA + S-adenosyl-L-methionine = an N(6)-methyl-2'-deoxyadenosine in DNA + S-adenosyl-L-homocysteine + H(+)</text>
        <dbReference type="Rhea" id="RHEA:15197"/>
        <dbReference type="Rhea" id="RHEA-COMP:12418"/>
        <dbReference type="Rhea" id="RHEA-COMP:12419"/>
        <dbReference type="ChEBI" id="CHEBI:15378"/>
        <dbReference type="ChEBI" id="CHEBI:57856"/>
        <dbReference type="ChEBI" id="CHEBI:59789"/>
        <dbReference type="ChEBI" id="CHEBI:90615"/>
        <dbReference type="ChEBI" id="CHEBI:90616"/>
        <dbReference type="EC" id="2.1.1.72"/>
    </reaction>
</comment>
<dbReference type="EMBL" id="JBHGPK010000011">
    <property type="protein sequence ID" value="MFC2252474.1"/>
    <property type="molecule type" value="Genomic_DNA"/>
</dbReference>
<dbReference type="InterPro" id="IPR002295">
    <property type="entry name" value="N4/N6-MTase_EcoPI_Mod-like"/>
</dbReference>
<comment type="similarity">
    <text evidence="1">Belongs to the N(4)/N(6)-methyltransferase family.</text>
</comment>
<gene>
    <name evidence="8" type="ORF">ACETRX_22755</name>
</gene>
<dbReference type="InterPro" id="IPR002941">
    <property type="entry name" value="DNA_methylase_N4/N6"/>
</dbReference>
<evidence type="ECO:0000256" key="6">
    <source>
        <dbReference type="ARBA" id="ARBA00047942"/>
    </source>
</evidence>
<keyword evidence="4" id="KW-0808">Transferase</keyword>
<evidence type="ECO:0000256" key="5">
    <source>
        <dbReference type="ARBA" id="ARBA00022691"/>
    </source>
</evidence>
<dbReference type="Pfam" id="PF01555">
    <property type="entry name" value="N6_N4_Mtase"/>
    <property type="match status" value="2"/>
</dbReference>
<evidence type="ECO:0000256" key="2">
    <source>
        <dbReference type="ARBA" id="ARBA00011900"/>
    </source>
</evidence>
<dbReference type="PROSITE" id="PS00092">
    <property type="entry name" value="N6_MTASE"/>
    <property type="match status" value="1"/>
</dbReference>
<protein>
    <recommendedName>
        <fullName evidence="2">site-specific DNA-methyltransferase (adenine-specific)</fullName>
        <ecNumber evidence="2">2.1.1.72</ecNumber>
    </recommendedName>
</protein>
<dbReference type="EC" id="2.1.1.72" evidence="2"/>
<sequence length="465" mass="50314">MSEPQSFLGGRVVLHAGDCREAIKAIADASIDAVVTDPPYALVSIGKRFGKPNSAPAVHGKDGLYARASAGFMGKSWDTGEVAFDPEFWAEVLRVLKPGGHVVAFGGTRAYHRLACAIEDAGFEIRDQLAWAYGSGFPKNHDVSKGIDKRRDWTALPKLQGAIRTARLALDISQSEAARRAGLIGPGERLRGGGFLWFETGMRMPTREQWPALKSALRLGEEFDPSFEEAEREITGTVEEWSDRTNYALTSKDGYRRDKPATPEAEAWEGWGTALKPAWEPIAFARKRLDGTVAGNVLAHGTGAINIGACLIEGLGDDEDRWPANLLHDGSDEVVEAFGLYSSKAARFFYSAKADAHDRIGSKHPTVKPIDLMQWLCRLITPPGGVVLDPFAGTGTTGEAAFREGFSAVLIEREAEYCDDIARRMVLAEAGPATRKAESAKACFGMLDAGPLFSGVSVNSQRVSE</sequence>
<dbReference type="RefSeq" id="WP_394313075.1">
    <property type="nucleotide sequence ID" value="NZ_JBHGPK010000011.1"/>
</dbReference>
<reference evidence="8 9" key="1">
    <citation type="submission" date="2024-09" db="EMBL/GenBank/DDBJ databases">
        <title>Description of Labrys sedimenti sp. nov., isolated from a diclofenac-degrading enrichment culture, and genome-based reclassification of Labrys portucalensis as a later heterotypic synonym of Labrys neptuniae.</title>
        <authorList>
            <person name="Tancsics A."/>
            <person name="Csepanyi A."/>
        </authorList>
    </citation>
    <scope>NUCLEOTIDE SEQUENCE [LARGE SCALE GENOMIC DNA]</scope>
    <source>
        <strain evidence="8 9">LMG 23412</strain>
    </source>
</reference>
<dbReference type="Gene3D" id="3.40.50.150">
    <property type="entry name" value="Vaccinia Virus protein VP39"/>
    <property type="match status" value="2"/>
</dbReference>
<organism evidence="8 9">
    <name type="scientific">Labrys neptuniae</name>
    <dbReference type="NCBI Taxonomy" id="376174"/>
    <lineage>
        <taxon>Bacteria</taxon>
        <taxon>Pseudomonadati</taxon>
        <taxon>Pseudomonadota</taxon>
        <taxon>Alphaproteobacteria</taxon>
        <taxon>Hyphomicrobiales</taxon>
        <taxon>Xanthobacteraceae</taxon>
        <taxon>Labrys</taxon>
    </lineage>
</organism>
<evidence type="ECO:0000313" key="8">
    <source>
        <dbReference type="EMBL" id="MFC2252474.1"/>
    </source>
</evidence>
<evidence type="ECO:0000256" key="1">
    <source>
        <dbReference type="ARBA" id="ARBA00006594"/>
    </source>
</evidence>
<evidence type="ECO:0000256" key="4">
    <source>
        <dbReference type="ARBA" id="ARBA00022679"/>
    </source>
</evidence>
<accession>A0ABV6ZJW5</accession>
<evidence type="ECO:0000256" key="3">
    <source>
        <dbReference type="ARBA" id="ARBA00022603"/>
    </source>
</evidence>
<proteinExistence type="inferred from homology"/>
<dbReference type="PRINTS" id="PR00506">
    <property type="entry name" value="D21N6MTFRASE"/>
</dbReference>
<name>A0ABV6ZJW5_9HYPH</name>
<feature type="domain" description="DNA methylase N-4/N-6" evidence="7">
    <location>
        <begin position="31"/>
        <end position="141"/>
    </location>
</feature>
<keyword evidence="3" id="KW-0489">Methyltransferase</keyword>